<dbReference type="AlphaFoldDB" id="I2Q2U5"/>
<proteinExistence type="predicted"/>
<dbReference type="eggNOG" id="ENOG5032TIY">
    <property type="taxonomic scope" value="Bacteria"/>
</dbReference>
<dbReference type="OrthoDB" id="5449792at2"/>
<dbReference type="EMBL" id="JH600068">
    <property type="protein sequence ID" value="EIG54101.1"/>
    <property type="molecule type" value="Genomic_DNA"/>
</dbReference>
<protein>
    <submittedName>
        <fullName evidence="1">Uncharacterized protein</fullName>
    </submittedName>
</protein>
<dbReference type="STRING" id="596152.DesU5LDRAFT_2444"/>
<accession>I2Q2U5</accession>
<reference evidence="1" key="1">
    <citation type="submission" date="2011-11" db="EMBL/GenBank/DDBJ databases">
        <title>Improved High-Quality Draft sequence of Desulfovibrio sp. U5L.</title>
        <authorList>
            <consortium name="US DOE Joint Genome Institute"/>
            <person name="Lucas S."/>
            <person name="Han J."/>
            <person name="Lapidus A."/>
            <person name="Cheng J.-F."/>
            <person name="Goodwin L."/>
            <person name="Pitluck S."/>
            <person name="Peters L."/>
            <person name="Ovchinnikova G."/>
            <person name="Held B."/>
            <person name="Detter J.C."/>
            <person name="Han C."/>
            <person name="Tapia R."/>
            <person name="Land M."/>
            <person name="Hauser L."/>
            <person name="Kyrpides N."/>
            <person name="Ivanova N."/>
            <person name="Pagani I."/>
            <person name="Gabster J."/>
            <person name="Walker C."/>
            <person name="Stolyar S."/>
            <person name="Stahl D."/>
            <person name="Arkin A."/>
            <person name="Dehal P."/>
            <person name="Hazen T."/>
            <person name="Woyke T."/>
        </authorList>
    </citation>
    <scope>NUCLEOTIDE SEQUENCE [LARGE SCALE GENOMIC DNA]</scope>
    <source>
        <strain evidence="1">U5L</strain>
    </source>
</reference>
<dbReference type="HOGENOM" id="CLU_092388_0_0_7"/>
<gene>
    <name evidence="1" type="ORF">DesU5LDRAFT_2444</name>
</gene>
<organism evidence="1">
    <name type="scientific">Desulfovibrio sp. U5L</name>
    <dbReference type="NCBI Taxonomy" id="596152"/>
    <lineage>
        <taxon>Bacteria</taxon>
        <taxon>Pseudomonadati</taxon>
        <taxon>Thermodesulfobacteriota</taxon>
        <taxon>Desulfovibrionia</taxon>
        <taxon>Desulfovibrionales</taxon>
        <taxon>Desulfovibrionaceae</taxon>
        <taxon>Desulfovibrio</taxon>
    </lineage>
</organism>
<name>I2Q2U5_9BACT</name>
<sequence>MLRELLTLLRDRWAGVAGWYGHDREAARIAARHRRCHSAWRPHLEAVKALVLEAADAAPARGTAVILGSGPCLDVPVAELCDRFRQVVLVDAHHPRPARALAGKHANLRLVAADVTGMGHAARKAARAKARLPHPVPVPDPLPGIEPDFTASLNLASQLPIPFYKTLGGRVDEEELERFCRGLIEAHFSWMEGLPGRTCLVCDTAWERVSGDRLLETCDALEGIIPPPPDREWTWDIAPRPEESFSYDRRNRVWGYLDFGAARRAASSRRPEE</sequence>
<evidence type="ECO:0000313" key="1">
    <source>
        <dbReference type="EMBL" id="EIG54101.1"/>
    </source>
</evidence>